<organism evidence="4 5">
    <name type="scientific">Pseudovibrio axinellae</name>
    <dbReference type="NCBI Taxonomy" id="989403"/>
    <lineage>
        <taxon>Bacteria</taxon>
        <taxon>Pseudomonadati</taxon>
        <taxon>Pseudomonadota</taxon>
        <taxon>Alphaproteobacteria</taxon>
        <taxon>Hyphomicrobiales</taxon>
        <taxon>Stappiaceae</taxon>
        <taxon>Pseudovibrio</taxon>
    </lineage>
</organism>
<proteinExistence type="predicted"/>
<dbReference type="STRING" id="989403.SAMN05421798_101895"/>
<keyword evidence="4" id="KW-0413">Isomerase</keyword>
<evidence type="ECO:0000256" key="1">
    <source>
        <dbReference type="ARBA" id="ARBA00022576"/>
    </source>
</evidence>
<dbReference type="PROSITE" id="PS51464">
    <property type="entry name" value="SIS"/>
    <property type="match status" value="2"/>
</dbReference>
<dbReference type="SUPFAM" id="SSF53697">
    <property type="entry name" value="SIS domain"/>
    <property type="match status" value="1"/>
</dbReference>
<dbReference type="OrthoDB" id="9810372at2"/>
<dbReference type="PANTHER" id="PTHR10937:SF4">
    <property type="entry name" value="GLUCOSAMINE-6-PHOSPHATE DEAMINASE"/>
    <property type="match status" value="1"/>
</dbReference>
<keyword evidence="1" id="KW-0032">Aminotransferase</keyword>
<dbReference type="CDD" id="cd05008">
    <property type="entry name" value="SIS_GlmS_GlmD_1"/>
    <property type="match status" value="1"/>
</dbReference>
<dbReference type="GO" id="GO:0097367">
    <property type="term" value="F:carbohydrate derivative binding"/>
    <property type="evidence" value="ECO:0007669"/>
    <property type="project" value="InterPro"/>
</dbReference>
<dbReference type="GO" id="GO:0016853">
    <property type="term" value="F:isomerase activity"/>
    <property type="evidence" value="ECO:0007669"/>
    <property type="project" value="UniProtKB-KW"/>
</dbReference>
<dbReference type="InterPro" id="IPR035466">
    <property type="entry name" value="GlmS/AgaS_SIS"/>
</dbReference>
<feature type="domain" description="SIS" evidence="3">
    <location>
        <begin position="34"/>
        <end position="185"/>
    </location>
</feature>
<keyword evidence="5" id="KW-1185">Reference proteome</keyword>
<sequence length="368" mass="39816">MVDLTKWATTREIQAQREIWTNWGNHLSNSIEELREWVMASGATQVWFCGAGTSAYIGDVVSRALDATSVLPLRSVPSTDLVSAPQAFQRKGVVPLVVSFGRSGNSTESIGTLDLLDAVFQNAPRLNITCNKDSALATRKPASGAAQKTIILPEQCHDSGFAMTSSFTTMVLTALCVFGQENPEKIAKNMEELGQAAEMVIAASDHLAQQLTAPQRAVFVGSGPLMFVARESALKVMELAAGQIPAIWESSLGFRHGPKSFVTAGTKVFLFISNNPHSRKYDLDLAAEIKAQFGKDTLLTIGNTNDADIRIPCLLDDGWTSVLNVLVAQWLGIFWAEELGLNVDNPFEGQGTLTRVVSGVKLYALEEV</sequence>
<dbReference type="PANTHER" id="PTHR10937">
    <property type="entry name" value="GLUCOSAMINE--FRUCTOSE-6-PHOSPHATE AMINOTRANSFERASE, ISOMERIZING"/>
    <property type="match status" value="1"/>
</dbReference>
<comment type="caution">
    <text evidence="4">The sequence shown here is derived from an EMBL/GenBank/DDBJ whole genome shotgun (WGS) entry which is preliminary data.</text>
</comment>
<keyword evidence="1" id="KW-0808">Transferase</keyword>
<protein>
    <submittedName>
        <fullName evidence="4">Putative tagatose-6-phosphate ketose/aldose isomerase</fullName>
        <ecNumber evidence="4">5.3.1.-</ecNumber>
    </submittedName>
</protein>
<dbReference type="PATRIC" id="fig|989403.3.peg.4780"/>
<evidence type="ECO:0000313" key="5">
    <source>
        <dbReference type="Proteomes" id="UP000076577"/>
    </source>
</evidence>
<dbReference type="InterPro" id="IPR001347">
    <property type="entry name" value="SIS_dom"/>
</dbReference>
<dbReference type="Gene3D" id="3.40.50.10490">
    <property type="entry name" value="Glucose-6-phosphate isomerase like protein, domain 1"/>
    <property type="match status" value="2"/>
</dbReference>
<evidence type="ECO:0000259" key="3">
    <source>
        <dbReference type="PROSITE" id="PS51464"/>
    </source>
</evidence>
<dbReference type="GO" id="GO:1901135">
    <property type="term" value="P:carbohydrate derivative metabolic process"/>
    <property type="evidence" value="ECO:0007669"/>
    <property type="project" value="InterPro"/>
</dbReference>
<dbReference type="AlphaFoldDB" id="A0A165T4Z1"/>
<feature type="domain" description="SIS" evidence="3">
    <location>
        <begin position="207"/>
        <end position="346"/>
    </location>
</feature>
<dbReference type="EMBL" id="LMCB01000152">
    <property type="protein sequence ID" value="KZL05437.1"/>
    <property type="molecule type" value="Genomic_DNA"/>
</dbReference>
<dbReference type="GO" id="GO:0008483">
    <property type="term" value="F:transaminase activity"/>
    <property type="evidence" value="ECO:0007669"/>
    <property type="project" value="UniProtKB-KW"/>
</dbReference>
<dbReference type="RefSeq" id="WP_068010613.1">
    <property type="nucleotide sequence ID" value="NZ_FOFM01000001.1"/>
</dbReference>
<dbReference type="Proteomes" id="UP000076577">
    <property type="component" value="Unassembled WGS sequence"/>
</dbReference>
<evidence type="ECO:0000256" key="2">
    <source>
        <dbReference type="ARBA" id="ARBA00022737"/>
    </source>
</evidence>
<reference evidence="4 5" key="1">
    <citation type="journal article" date="2016" name="Front. Microbiol.">
        <title>Comparative Genomic Analysis Reveals a Diverse Repertoire of Genes Involved in Prokaryote-Eukaryote Interactions within the Pseudovibrio Genus.</title>
        <authorList>
            <person name="Romano S."/>
            <person name="Fernandez-Guerra A."/>
            <person name="Reen F.J."/>
            <person name="Glockner F.O."/>
            <person name="Crowley S.P."/>
            <person name="O'Sullivan O."/>
            <person name="Cotter P.D."/>
            <person name="Adams C."/>
            <person name="Dobson A.D."/>
            <person name="O'Gara F."/>
        </authorList>
    </citation>
    <scope>NUCLEOTIDE SEQUENCE [LARGE SCALE GENOMIC DNA]</scope>
    <source>
        <strain evidence="4 5">Ad2</strain>
    </source>
</reference>
<accession>A0A165T4Z1</accession>
<keyword evidence="2" id="KW-0677">Repeat</keyword>
<dbReference type="Pfam" id="PF01380">
    <property type="entry name" value="SIS"/>
    <property type="match status" value="1"/>
</dbReference>
<dbReference type="EC" id="5.3.1.-" evidence="4"/>
<name>A0A165T4Z1_9HYPH</name>
<evidence type="ECO:0000313" key="4">
    <source>
        <dbReference type="EMBL" id="KZL05437.1"/>
    </source>
</evidence>
<gene>
    <name evidence="4" type="primary">agaS</name>
    <name evidence="4" type="ORF">PsAD2_04362</name>
</gene>
<dbReference type="InterPro" id="IPR046348">
    <property type="entry name" value="SIS_dom_sf"/>
</dbReference>